<dbReference type="PROSITE" id="PS51782">
    <property type="entry name" value="LYSM"/>
    <property type="match status" value="1"/>
</dbReference>
<feature type="compositionally biased region" description="Polar residues" evidence="1">
    <location>
        <begin position="142"/>
        <end position="159"/>
    </location>
</feature>
<keyword evidence="4" id="KW-1185">Reference proteome</keyword>
<organism evidence="3 4">
    <name type="scientific">Cladonia borealis</name>
    <dbReference type="NCBI Taxonomy" id="184061"/>
    <lineage>
        <taxon>Eukaryota</taxon>
        <taxon>Fungi</taxon>
        <taxon>Dikarya</taxon>
        <taxon>Ascomycota</taxon>
        <taxon>Pezizomycotina</taxon>
        <taxon>Lecanoromycetes</taxon>
        <taxon>OSLEUM clade</taxon>
        <taxon>Lecanoromycetidae</taxon>
        <taxon>Lecanorales</taxon>
        <taxon>Lecanorineae</taxon>
        <taxon>Cladoniaceae</taxon>
        <taxon>Cladonia</taxon>
    </lineage>
</organism>
<feature type="region of interest" description="Disordered" evidence="1">
    <location>
        <begin position="320"/>
        <end position="342"/>
    </location>
</feature>
<feature type="compositionally biased region" description="Polar residues" evidence="1">
    <location>
        <begin position="384"/>
        <end position="394"/>
    </location>
</feature>
<evidence type="ECO:0000313" key="4">
    <source>
        <dbReference type="Proteomes" id="UP001166286"/>
    </source>
</evidence>
<dbReference type="InterPro" id="IPR036779">
    <property type="entry name" value="LysM_dom_sf"/>
</dbReference>
<dbReference type="PANTHER" id="PTHR20932">
    <property type="entry name" value="LYSM AND PUTATIVE PEPTIDOGLYCAN-BINDING DOMAIN-CONTAINING PROTEIN"/>
    <property type="match status" value="1"/>
</dbReference>
<dbReference type="SMART" id="SM00257">
    <property type="entry name" value="LysM"/>
    <property type="match status" value="1"/>
</dbReference>
<feature type="compositionally biased region" description="Basic and acidic residues" evidence="1">
    <location>
        <begin position="71"/>
        <end position="81"/>
    </location>
</feature>
<proteinExistence type="predicted"/>
<dbReference type="SUPFAM" id="SSF54106">
    <property type="entry name" value="LysM domain"/>
    <property type="match status" value="1"/>
</dbReference>
<feature type="compositionally biased region" description="Low complexity" evidence="1">
    <location>
        <begin position="8"/>
        <end position="18"/>
    </location>
</feature>
<dbReference type="AlphaFoldDB" id="A0AA39R0N1"/>
<feature type="compositionally biased region" description="Basic and acidic residues" evidence="1">
    <location>
        <begin position="172"/>
        <end position="184"/>
    </location>
</feature>
<dbReference type="Proteomes" id="UP001166286">
    <property type="component" value="Unassembled WGS sequence"/>
</dbReference>
<feature type="region of interest" description="Disordered" evidence="1">
    <location>
        <begin position="565"/>
        <end position="584"/>
    </location>
</feature>
<accession>A0AA39R0N1</accession>
<evidence type="ECO:0000259" key="2">
    <source>
        <dbReference type="PROSITE" id="PS51782"/>
    </source>
</evidence>
<comment type="caution">
    <text evidence="3">The sequence shown here is derived from an EMBL/GenBank/DDBJ whole genome shotgun (WGS) entry which is preliminary data.</text>
</comment>
<dbReference type="CDD" id="cd00118">
    <property type="entry name" value="LysM"/>
    <property type="match status" value="1"/>
</dbReference>
<dbReference type="PANTHER" id="PTHR20932:SF8">
    <property type="entry name" value="LD22649P"/>
    <property type="match status" value="1"/>
</dbReference>
<feature type="region of interest" description="Disordered" evidence="1">
    <location>
        <begin position="384"/>
        <end position="433"/>
    </location>
</feature>
<protein>
    <recommendedName>
        <fullName evidence="2">LysM domain-containing protein</fullName>
    </recommendedName>
</protein>
<dbReference type="Gene3D" id="3.10.350.10">
    <property type="entry name" value="LysM domain"/>
    <property type="match status" value="1"/>
</dbReference>
<evidence type="ECO:0000256" key="1">
    <source>
        <dbReference type="SAM" id="MobiDB-lite"/>
    </source>
</evidence>
<evidence type="ECO:0000313" key="3">
    <source>
        <dbReference type="EMBL" id="KAK0511689.1"/>
    </source>
</evidence>
<feature type="domain" description="LysM" evidence="2">
    <location>
        <begin position="229"/>
        <end position="273"/>
    </location>
</feature>
<feature type="compositionally biased region" description="Low complexity" evidence="1">
    <location>
        <begin position="326"/>
        <end position="342"/>
    </location>
</feature>
<name>A0AA39R0N1_9LECA</name>
<reference evidence="3" key="1">
    <citation type="submission" date="2023-03" db="EMBL/GenBank/DDBJ databases">
        <title>Complete genome of Cladonia borealis.</title>
        <authorList>
            <person name="Park H."/>
        </authorList>
    </citation>
    <scope>NUCLEOTIDE SEQUENCE</scope>
    <source>
        <strain evidence="3">ANT050790</strain>
    </source>
</reference>
<dbReference type="EMBL" id="JAFEKC020000013">
    <property type="protein sequence ID" value="KAK0511689.1"/>
    <property type="molecule type" value="Genomic_DNA"/>
</dbReference>
<feature type="compositionally biased region" description="Polar residues" evidence="1">
    <location>
        <begin position="124"/>
        <end position="134"/>
    </location>
</feature>
<gene>
    <name evidence="3" type="ORF">JMJ35_006262</name>
</gene>
<feature type="region of interest" description="Disordered" evidence="1">
    <location>
        <begin position="527"/>
        <end position="557"/>
    </location>
</feature>
<feature type="region of interest" description="Disordered" evidence="1">
    <location>
        <begin position="1"/>
        <end position="95"/>
    </location>
</feature>
<feature type="region of interest" description="Disordered" evidence="1">
    <location>
        <begin position="463"/>
        <end position="484"/>
    </location>
</feature>
<dbReference type="InterPro" id="IPR045030">
    <property type="entry name" value="LYSM1-4"/>
</dbReference>
<dbReference type="InterPro" id="IPR018392">
    <property type="entry name" value="LysM"/>
</dbReference>
<sequence>MNVDRPPSSTASVSSSTTLRPRNRRRTNEEEEDDTFSTSTKSPNWLDGPAVSSSSTRNPSPIPNKHPSRPTRSEREPERSRSTSRFLGVPSLLGSQVTPSNFAAGLWGSTWSSLQGIASDLIGSDNSRASSPGISPSRRRQPSGNSYGRNTSAPPSQWGPSGGGAKQLGVGTKEDRRAKVEAQKRKTLLTANGHVTPDTSGHYKRRDSDERDPASAPPGENDDRDALVYIHTVKPQDTLAGVMIKYNCDPNVFRKANRFWPNDSIQVRKTVVLPVDACGVKGRKILEPEDSTAISGDGQNDIMPTPTAIYPLWGETHHTSTDKETPFSSIPTSPSISVSFSSPEEPPWKHDSWVMIEGFPDAVEIARLSRRTLGYFPRSRRKSLSFSDLETPSASFDLAPGSYQGTSPPRKTKSRSSSGSYFAHQLQGPGGVGTMGKNVKSPGPAQDGLNKLFAAHLPNVAPRASFESEHSTSSHSNGNGIENIGGAVEGWVRKLATKAAKTVQPPHPGGKSGIGDLIELSEDAFEVGNNDDEDDDGRRNTLTSSSAAAMGVGAWSQDQERMLQERFPPRGRVVGQGHRRGKSN</sequence>
<feature type="region of interest" description="Disordered" evidence="1">
    <location>
        <begin position="124"/>
        <end position="225"/>
    </location>
</feature>